<feature type="transmembrane region" description="Helical" evidence="1">
    <location>
        <begin position="70"/>
        <end position="91"/>
    </location>
</feature>
<dbReference type="EMBL" id="AP035881">
    <property type="protein sequence ID" value="BFP43822.1"/>
    <property type="molecule type" value="Genomic_DNA"/>
</dbReference>
<accession>A0AB33JTW3</accession>
<keyword evidence="1" id="KW-0812">Transmembrane</keyword>
<dbReference type="Pfam" id="PF20334">
    <property type="entry name" value="DUF6629"/>
    <property type="match status" value="1"/>
</dbReference>
<keyword evidence="1" id="KW-1133">Transmembrane helix</keyword>
<evidence type="ECO:0000256" key="1">
    <source>
        <dbReference type="SAM" id="Phobius"/>
    </source>
</evidence>
<dbReference type="RefSeq" id="WP_407986410.1">
    <property type="nucleotide sequence ID" value="NZ_AP035881.2"/>
</dbReference>
<dbReference type="InterPro" id="IPR046737">
    <property type="entry name" value="DUF6629"/>
</dbReference>
<feature type="transmembrane region" description="Helical" evidence="1">
    <location>
        <begin position="129"/>
        <end position="154"/>
    </location>
</feature>
<feature type="transmembrane region" description="Helical" evidence="1">
    <location>
        <begin position="166"/>
        <end position="199"/>
    </location>
</feature>
<evidence type="ECO:0008006" key="3">
    <source>
        <dbReference type="Google" id="ProtNLM"/>
    </source>
</evidence>
<protein>
    <recommendedName>
        <fullName evidence="3">Integral membrane protein</fullName>
    </recommendedName>
</protein>
<keyword evidence="1" id="KW-0472">Membrane</keyword>
<name>A0AB33JTW3_9ACTN</name>
<reference evidence="2" key="1">
    <citation type="submission" date="2024-07" db="EMBL/GenBank/DDBJ databases">
        <title>Complete genome sequences of cellulolytic bacteria, Kitasatospora sp. CMC57 and Streptomyces sp. CMC78, isolated from Japanese agricultural soil.</title>
        <authorList>
            <person name="Hashimoto T."/>
            <person name="Ito M."/>
            <person name="Iwamoto M."/>
            <person name="Fukahori D."/>
            <person name="Shoda T."/>
            <person name="Sakoda M."/>
            <person name="Morohoshi T."/>
            <person name="Mitsuboshi M."/>
            <person name="Nishizawa T."/>
        </authorList>
    </citation>
    <scope>NUCLEOTIDE SEQUENCE</scope>
    <source>
        <strain evidence="2">CMC57</strain>
    </source>
</reference>
<organism evidence="2">
    <name type="scientific">Kitasatospora sp. CMC57</name>
    <dbReference type="NCBI Taxonomy" id="3231513"/>
    <lineage>
        <taxon>Bacteria</taxon>
        <taxon>Bacillati</taxon>
        <taxon>Actinomycetota</taxon>
        <taxon>Actinomycetes</taxon>
        <taxon>Kitasatosporales</taxon>
        <taxon>Streptomycetaceae</taxon>
        <taxon>Kitasatospora</taxon>
    </lineage>
</organism>
<dbReference type="AlphaFoldDB" id="A0AB33JTW3"/>
<sequence>MCWSAEADLVTGTVVTGLGVACLSGVRRLRQLPLAALPLPLGVHQLVEAAVWLGGEGRAVPRVAQAARMVWALIAMPVLVILVPFGAWYAAGRPRRLLPFVLLGVATAVPLAVAVLAGPVSAEVHGHTLSYAVGIPLAPLLLVAYLLATLGPLLLHPDPALRQLGWAMAAAALLCTVLWRTAFASTWCALAALVSVLLLRWVRQPAVHRATPDCGSAP</sequence>
<gene>
    <name evidence="2" type="ORF">KCMC57_01900</name>
</gene>
<feature type="transmembrane region" description="Helical" evidence="1">
    <location>
        <begin position="97"/>
        <end position="117"/>
    </location>
</feature>
<proteinExistence type="predicted"/>
<evidence type="ECO:0000313" key="2">
    <source>
        <dbReference type="EMBL" id="BFP43822.1"/>
    </source>
</evidence>